<dbReference type="SUPFAM" id="SSF55620">
    <property type="entry name" value="Tetrahydrobiopterin biosynthesis enzymes-like"/>
    <property type="match status" value="1"/>
</dbReference>
<evidence type="ECO:0000256" key="5">
    <source>
        <dbReference type="HAMAP-Rule" id="MF_00223"/>
    </source>
</evidence>
<dbReference type="GO" id="GO:0006729">
    <property type="term" value="P:tetrahydrobiopterin biosynthetic process"/>
    <property type="evidence" value="ECO:0007669"/>
    <property type="project" value="TreeGrafter"/>
</dbReference>
<dbReference type="GO" id="GO:0046654">
    <property type="term" value="P:tetrahydrofolate biosynthetic process"/>
    <property type="evidence" value="ECO:0007669"/>
    <property type="project" value="UniProtKB-UniRule"/>
</dbReference>
<feature type="binding site" evidence="5">
    <location>
        <position position="81"/>
    </location>
    <ligand>
        <name>Zn(2+)</name>
        <dbReference type="ChEBI" id="CHEBI:29105"/>
    </ligand>
</feature>
<keyword evidence="3 5" id="KW-0554">One-carbon metabolism</keyword>
<dbReference type="HAMAP" id="MF_00223">
    <property type="entry name" value="FolE"/>
    <property type="match status" value="1"/>
</dbReference>
<organism evidence="7 8">
    <name type="scientific">Haloactinopolyspora alba</name>
    <dbReference type="NCBI Taxonomy" id="648780"/>
    <lineage>
        <taxon>Bacteria</taxon>
        <taxon>Bacillati</taxon>
        <taxon>Actinomycetota</taxon>
        <taxon>Actinomycetes</taxon>
        <taxon>Jiangellales</taxon>
        <taxon>Jiangellaceae</taxon>
        <taxon>Haloactinopolyspora</taxon>
    </lineage>
</organism>
<dbReference type="RefSeq" id="WP_106539834.1">
    <property type="nucleotide sequence ID" value="NZ_PYGE01000028.1"/>
</dbReference>
<keyword evidence="5" id="KW-0547">Nucleotide-binding</keyword>
<comment type="catalytic activity">
    <reaction evidence="1 5">
        <text>GTP + H2O = 7,8-dihydroneopterin 3'-triphosphate + formate + H(+)</text>
        <dbReference type="Rhea" id="RHEA:17473"/>
        <dbReference type="ChEBI" id="CHEBI:15377"/>
        <dbReference type="ChEBI" id="CHEBI:15378"/>
        <dbReference type="ChEBI" id="CHEBI:15740"/>
        <dbReference type="ChEBI" id="CHEBI:37565"/>
        <dbReference type="ChEBI" id="CHEBI:58462"/>
        <dbReference type="EC" id="3.5.4.16"/>
    </reaction>
</comment>
<protein>
    <recommendedName>
        <fullName evidence="5">GTP cyclohydrolase 1</fullName>
        <ecNumber evidence="5">3.5.4.16</ecNumber>
    </recommendedName>
    <alternativeName>
        <fullName evidence="5">GTP cyclohydrolase I</fullName>
        <shortName evidence="5">GTP-CH-I</shortName>
    </alternativeName>
</protein>
<dbReference type="EMBL" id="PYGE01000028">
    <property type="protein sequence ID" value="PSK95786.1"/>
    <property type="molecule type" value="Genomic_DNA"/>
</dbReference>
<dbReference type="GO" id="GO:0006730">
    <property type="term" value="P:one-carbon metabolic process"/>
    <property type="evidence" value="ECO:0007669"/>
    <property type="project" value="UniProtKB-UniRule"/>
</dbReference>
<dbReference type="GO" id="GO:0005525">
    <property type="term" value="F:GTP binding"/>
    <property type="evidence" value="ECO:0007669"/>
    <property type="project" value="UniProtKB-KW"/>
</dbReference>
<dbReference type="NCBIfam" id="NF006826">
    <property type="entry name" value="PRK09347.1-3"/>
    <property type="match status" value="1"/>
</dbReference>
<name>A0A2P8DEY2_9ACTN</name>
<reference evidence="7 8" key="1">
    <citation type="submission" date="2018-03" db="EMBL/GenBank/DDBJ databases">
        <title>Genomic Encyclopedia of Archaeal and Bacterial Type Strains, Phase II (KMG-II): from individual species to whole genera.</title>
        <authorList>
            <person name="Goeker M."/>
        </authorList>
    </citation>
    <scope>NUCLEOTIDE SEQUENCE [LARGE SCALE GENOMIC DNA]</scope>
    <source>
        <strain evidence="7 8">DSM 45211</strain>
    </source>
</reference>
<keyword evidence="8" id="KW-1185">Reference proteome</keyword>
<keyword evidence="4 5" id="KW-0378">Hydrolase</keyword>
<evidence type="ECO:0000256" key="1">
    <source>
        <dbReference type="ARBA" id="ARBA00001052"/>
    </source>
</evidence>
<evidence type="ECO:0000256" key="3">
    <source>
        <dbReference type="ARBA" id="ARBA00022563"/>
    </source>
</evidence>
<dbReference type="AlphaFoldDB" id="A0A2P8DEY2"/>
<dbReference type="OrthoDB" id="3528008at2"/>
<comment type="subunit">
    <text evidence="5">Homopolymer.</text>
</comment>
<evidence type="ECO:0000313" key="8">
    <source>
        <dbReference type="Proteomes" id="UP000243528"/>
    </source>
</evidence>
<evidence type="ECO:0000313" key="7">
    <source>
        <dbReference type="EMBL" id="PSK95786.1"/>
    </source>
</evidence>
<dbReference type="InterPro" id="IPR043133">
    <property type="entry name" value="GTP-CH-I_C/QueF"/>
</dbReference>
<dbReference type="PANTHER" id="PTHR11109">
    <property type="entry name" value="GTP CYCLOHYDROLASE I"/>
    <property type="match status" value="1"/>
</dbReference>
<accession>A0A2P8DEY2</accession>
<comment type="caution">
    <text evidence="7">The sequence shown here is derived from an EMBL/GenBank/DDBJ whole genome shotgun (WGS) entry which is preliminary data.</text>
</comment>
<sequence length="191" mass="20496">MTTTANSPAVDAAALMLGQLGLYDPDSDASRDTPRRLVQALTEMTAGQHVDPDRHLKTTFPPESDDPGLIVVTAVPFISVCEHHLLPFTGTATVGYLPSAGARIVGLSKLSRVVQEYAARPQVQERLGQQVVDALTRHLDTRAAGCVIRSAHSCMTHRGARATGAEMVTSHLAGQLRTDPAMRSEFMALTR</sequence>
<comment type="pathway">
    <text evidence="2 5">Cofactor biosynthesis; 7,8-dihydroneopterin triphosphate biosynthesis; 7,8-dihydroneopterin triphosphate from GTP: step 1/1.</text>
</comment>
<dbReference type="Proteomes" id="UP000243528">
    <property type="component" value="Unassembled WGS sequence"/>
</dbReference>
<feature type="binding site" evidence="5">
    <location>
        <position position="84"/>
    </location>
    <ligand>
        <name>Zn(2+)</name>
        <dbReference type="ChEBI" id="CHEBI:29105"/>
    </ligand>
</feature>
<dbReference type="GO" id="GO:0008270">
    <property type="term" value="F:zinc ion binding"/>
    <property type="evidence" value="ECO:0007669"/>
    <property type="project" value="UniProtKB-UniRule"/>
</dbReference>
<dbReference type="InterPro" id="IPR020602">
    <property type="entry name" value="GTP_CycHdrlase_I_dom"/>
</dbReference>
<dbReference type="Pfam" id="PF01227">
    <property type="entry name" value="GTP_cyclohydroI"/>
    <property type="match status" value="1"/>
</dbReference>
<evidence type="ECO:0000256" key="2">
    <source>
        <dbReference type="ARBA" id="ARBA00005080"/>
    </source>
</evidence>
<proteinExistence type="inferred from homology"/>
<keyword evidence="5" id="KW-0479">Metal-binding</keyword>
<dbReference type="FunFam" id="3.30.1130.10:FF:000001">
    <property type="entry name" value="GTP cyclohydrolase 1"/>
    <property type="match status" value="1"/>
</dbReference>
<dbReference type="GO" id="GO:0003934">
    <property type="term" value="F:GTP cyclohydrolase I activity"/>
    <property type="evidence" value="ECO:0007669"/>
    <property type="project" value="UniProtKB-UniRule"/>
</dbReference>
<dbReference type="UniPathway" id="UPA00848">
    <property type="reaction ID" value="UER00151"/>
</dbReference>
<gene>
    <name evidence="5" type="primary">folE</name>
    <name evidence="7" type="ORF">CLV30_12838</name>
</gene>
<dbReference type="PANTHER" id="PTHR11109:SF7">
    <property type="entry name" value="GTP CYCLOHYDROLASE 1"/>
    <property type="match status" value="1"/>
</dbReference>
<feature type="binding site" evidence="5">
    <location>
        <position position="154"/>
    </location>
    <ligand>
        <name>Zn(2+)</name>
        <dbReference type="ChEBI" id="CHEBI:29105"/>
    </ligand>
</feature>
<evidence type="ECO:0000256" key="4">
    <source>
        <dbReference type="ARBA" id="ARBA00022801"/>
    </source>
</evidence>
<dbReference type="Gene3D" id="3.30.1130.10">
    <property type="match status" value="1"/>
</dbReference>
<keyword evidence="5" id="KW-0862">Zinc</keyword>
<dbReference type="GO" id="GO:0005737">
    <property type="term" value="C:cytoplasm"/>
    <property type="evidence" value="ECO:0007669"/>
    <property type="project" value="TreeGrafter"/>
</dbReference>
<evidence type="ECO:0000259" key="6">
    <source>
        <dbReference type="Pfam" id="PF01227"/>
    </source>
</evidence>
<feature type="domain" description="GTP cyclohydrolase I" evidence="6">
    <location>
        <begin position="19"/>
        <end position="190"/>
    </location>
</feature>
<dbReference type="InterPro" id="IPR001474">
    <property type="entry name" value="GTP_CycHdrlase_I"/>
</dbReference>
<dbReference type="EC" id="3.5.4.16" evidence="5"/>
<keyword evidence="5" id="KW-0342">GTP-binding</keyword>
<comment type="similarity">
    <text evidence="5">Belongs to the GTP cyclohydrolase I family.</text>
</comment>